<accession>A0A366KPG8</accession>
<dbReference type="Pfam" id="PF01370">
    <property type="entry name" value="Epimerase"/>
    <property type="match status" value="1"/>
</dbReference>
<organism evidence="2 3">
    <name type="scientific">Pedobacter miscanthi</name>
    <dbReference type="NCBI Taxonomy" id="2259170"/>
    <lineage>
        <taxon>Bacteria</taxon>
        <taxon>Pseudomonadati</taxon>
        <taxon>Bacteroidota</taxon>
        <taxon>Sphingobacteriia</taxon>
        <taxon>Sphingobacteriales</taxon>
        <taxon>Sphingobacteriaceae</taxon>
        <taxon>Pedobacter</taxon>
    </lineage>
</organism>
<gene>
    <name evidence="2" type="ORF">DRW42_21405</name>
</gene>
<evidence type="ECO:0000259" key="1">
    <source>
        <dbReference type="Pfam" id="PF01370"/>
    </source>
</evidence>
<evidence type="ECO:0000313" key="2">
    <source>
        <dbReference type="EMBL" id="RBQ03566.1"/>
    </source>
</evidence>
<proteinExistence type="predicted"/>
<dbReference type="SUPFAM" id="SSF51735">
    <property type="entry name" value="NAD(P)-binding Rossmann-fold domains"/>
    <property type="match status" value="1"/>
</dbReference>
<dbReference type="OrthoDB" id="1490291at2"/>
<dbReference type="InterPro" id="IPR036291">
    <property type="entry name" value="NAD(P)-bd_dom_sf"/>
</dbReference>
<dbReference type="InterPro" id="IPR001509">
    <property type="entry name" value="Epimerase_deHydtase"/>
</dbReference>
<comment type="caution">
    <text evidence="2">The sequence shown here is derived from an EMBL/GenBank/DDBJ whole genome shotgun (WGS) entry which is preliminary data.</text>
</comment>
<dbReference type="Gene3D" id="3.40.50.720">
    <property type="entry name" value="NAD(P)-binding Rossmann-like Domain"/>
    <property type="match status" value="1"/>
</dbReference>
<dbReference type="AlphaFoldDB" id="A0A366KPG8"/>
<keyword evidence="3" id="KW-1185">Reference proteome</keyword>
<sequence length="312" mass="35436">MEKRTNIILLGANGFIGRNLSQHFDSLNHQFNLFKFKRNSLPGNDHYTYNQESLNELASGIGNETKTVIINAAYDSSNVFNNKKLIDFIELACKTIKVSSVVHLSSISVYDGFDQLVLSPNFSDTKPVSLYGKIKLNLEKLLIHKLNGQNVNIWRLPNIIGEGSSWTNYFEKLANAQKLFLPKAGTNHSMFLKISDFCEIVSSYVNQDTYSSTTSNLVEATEIVLWKEMFMQYGFKGDINHSNTNRFANSWKKDLILKVLSSDFFIYLLVNSKYFNSLIYSRLIGGAKASSTVVNEYYSENTARLIQSVDFQ</sequence>
<feature type="domain" description="NAD-dependent epimerase/dehydratase" evidence="1">
    <location>
        <begin position="7"/>
        <end position="204"/>
    </location>
</feature>
<dbReference type="Proteomes" id="UP000252081">
    <property type="component" value="Unassembled WGS sequence"/>
</dbReference>
<dbReference type="EMBL" id="QNQU01000021">
    <property type="protein sequence ID" value="RBQ03566.1"/>
    <property type="molecule type" value="Genomic_DNA"/>
</dbReference>
<reference evidence="2 3" key="1">
    <citation type="submission" date="2018-07" db="EMBL/GenBank/DDBJ databases">
        <title>A draft genome of a endophytic bacteria, a new species of Pedobacter.</title>
        <authorList>
            <person name="Zhang Z.D."/>
            <person name="Chen Z.J."/>
        </authorList>
    </citation>
    <scope>NUCLEOTIDE SEQUENCE [LARGE SCALE GENOMIC DNA]</scope>
    <source>
        <strain evidence="2 3">RS10</strain>
    </source>
</reference>
<name>A0A366KPG8_9SPHI</name>
<evidence type="ECO:0000313" key="3">
    <source>
        <dbReference type="Proteomes" id="UP000252081"/>
    </source>
</evidence>
<protein>
    <recommendedName>
        <fullName evidence="1">NAD-dependent epimerase/dehydratase domain-containing protein</fullName>
    </recommendedName>
</protein>
<dbReference type="RefSeq" id="WP_113950880.1">
    <property type="nucleotide sequence ID" value="NZ_QNQU01000021.1"/>
</dbReference>